<dbReference type="OrthoDB" id="74764at2759"/>
<dbReference type="InParanoid" id="H0EKG7"/>
<dbReference type="Pfam" id="PF09362">
    <property type="entry name" value="DUF1996"/>
    <property type="match status" value="1"/>
</dbReference>
<organism evidence="2 3">
    <name type="scientific">Glarea lozoyensis (strain ATCC 74030 / MF5533)</name>
    <dbReference type="NCBI Taxonomy" id="1104152"/>
    <lineage>
        <taxon>Eukaryota</taxon>
        <taxon>Fungi</taxon>
        <taxon>Dikarya</taxon>
        <taxon>Ascomycota</taxon>
        <taxon>Pezizomycotina</taxon>
        <taxon>Leotiomycetes</taxon>
        <taxon>Helotiales</taxon>
        <taxon>Helotiaceae</taxon>
        <taxon>Glarea</taxon>
    </lineage>
</organism>
<gene>
    <name evidence="2" type="ORF">M7I_3065</name>
</gene>
<accession>H0EKG7</accession>
<comment type="caution">
    <text evidence="2">The sequence shown here is derived from an EMBL/GenBank/DDBJ whole genome shotgun (WGS) entry which is preliminary data.</text>
</comment>
<name>H0EKG7_GLAL7</name>
<proteinExistence type="predicted"/>
<sequence>MYEVMWDTRGFNDKDLWPVDSSQPFVWSTGDTNGYSQHGDYVFGWEGDSLQRSMDARCNGDTCSVLKTQSNEEAMKCNVPKVVDDDIDGFVG</sequence>
<evidence type="ECO:0000313" key="3">
    <source>
        <dbReference type="Proteomes" id="UP000005446"/>
    </source>
</evidence>
<dbReference type="PANTHER" id="PTHR43662:SF2">
    <property type="entry name" value="DUF1996 DOMAIN-CONTAINING PROTEIN"/>
    <property type="match status" value="1"/>
</dbReference>
<evidence type="ECO:0000259" key="1">
    <source>
        <dbReference type="Pfam" id="PF09362"/>
    </source>
</evidence>
<feature type="domain" description="DUF1996" evidence="1">
    <location>
        <begin position="1"/>
        <end position="45"/>
    </location>
</feature>
<protein>
    <recommendedName>
        <fullName evidence="1">DUF1996 domain-containing protein</fullName>
    </recommendedName>
</protein>
<reference evidence="2 3" key="1">
    <citation type="journal article" date="2012" name="Eukaryot. Cell">
        <title>Genome sequence of the fungus Glarea lozoyensis: the first genome sequence of a species from the Helotiaceae family.</title>
        <authorList>
            <person name="Youssar L."/>
            <person name="Gruening B.A."/>
            <person name="Erxleben A."/>
            <person name="Guenther S."/>
            <person name="Huettel W."/>
        </authorList>
    </citation>
    <scope>NUCLEOTIDE SEQUENCE [LARGE SCALE GENOMIC DNA]</scope>
    <source>
        <strain evidence="3">ATCC 74030 / MF5533</strain>
    </source>
</reference>
<dbReference type="InterPro" id="IPR018535">
    <property type="entry name" value="DUF1996"/>
</dbReference>
<dbReference type="AlphaFoldDB" id="H0EKG7"/>
<dbReference type="PANTHER" id="PTHR43662">
    <property type="match status" value="1"/>
</dbReference>
<dbReference type="EMBL" id="AGUE01000069">
    <property type="protein sequence ID" value="EHL00947.1"/>
    <property type="molecule type" value="Genomic_DNA"/>
</dbReference>
<evidence type="ECO:0000313" key="2">
    <source>
        <dbReference type="EMBL" id="EHL00947.1"/>
    </source>
</evidence>
<dbReference type="Proteomes" id="UP000005446">
    <property type="component" value="Unassembled WGS sequence"/>
</dbReference>
<dbReference type="HOGENOM" id="CLU_014722_4_1_1"/>
<keyword evidence="3" id="KW-1185">Reference proteome</keyword>